<dbReference type="InterPro" id="IPR029044">
    <property type="entry name" value="Nucleotide-diphossugar_trans"/>
</dbReference>
<evidence type="ECO:0000313" key="3">
    <source>
        <dbReference type="Proteomes" id="UP000544090"/>
    </source>
</evidence>
<dbReference type="AlphaFoldDB" id="A0A7X6K6U2"/>
<comment type="caution">
    <text evidence="2">The sequence shown here is derived from an EMBL/GenBank/DDBJ whole genome shotgun (WGS) entry which is preliminary data.</text>
</comment>
<dbReference type="RefSeq" id="WP_168487251.1">
    <property type="nucleotide sequence ID" value="NZ_JAAZSQ010000014.1"/>
</dbReference>
<dbReference type="InterPro" id="IPR001173">
    <property type="entry name" value="Glyco_trans_2-like"/>
</dbReference>
<organism evidence="2 3">
    <name type="scientific">Arthrobacter mobilis</name>
    <dbReference type="NCBI Taxonomy" id="2724944"/>
    <lineage>
        <taxon>Bacteria</taxon>
        <taxon>Bacillati</taxon>
        <taxon>Actinomycetota</taxon>
        <taxon>Actinomycetes</taxon>
        <taxon>Micrococcales</taxon>
        <taxon>Micrococcaceae</taxon>
        <taxon>Arthrobacter</taxon>
    </lineage>
</organism>
<dbReference type="EMBL" id="JAAZSQ010000014">
    <property type="protein sequence ID" value="NKX55598.1"/>
    <property type="molecule type" value="Genomic_DNA"/>
</dbReference>
<protein>
    <submittedName>
        <fullName evidence="2">Glycosyltransferase family 2 protein</fullName>
    </submittedName>
</protein>
<dbReference type="Proteomes" id="UP000544090">
    <property type="component" value="Unassembled WGS sequence"/>
</dbReference>
<evidence type="ECO:0000313" key="2">
    <source>
        <dbReference type="EMBL" id="NKX55598.1"/>
    </source>
</evidence>
<keyword evidence="2" id="KW-0808">Transferase</keyword>
<dbReference type="CDD" id="cd00761">
    <property type="entry name" value="Glyco_tranf_GTA_type"/>
    <property type="match status" value="1"/>
</dbReference>
<dbReference type="PANTHER" id="PTHR43685">
    <property type="entry name" value="GLYCOSYLTRANSFERASE"/>
    <property type="match status" value="1"/>
</dbReference>
<name>A0A7X6K6U2_9MICC</name>
<accession>A0A7X6K6U2</accession>
<dbReference type="InterPro" id="IPR050834">
    <property type="entry name" value="Glycosyltransf_2"/>
</dbReference>
<feature type="domain" description="Glycosyltransferase 2-like" evidence="1">
    <location>
        <begin position="7"/>
        <end position="148"/>
    </location>
</feature>
<dbReference type="Gene3D" id="3.90.550.10">
    <property type="entry name" value="Spore Coat Polysaccharide Biosynthesis Protein SpsA, Chain A"/>
    <property type="match status" value="1"/>
</dbReference>
<dbReference type="Pfam" id="PF00535">
    <property type="entry name" value="Glycos_transf_2"/>
    <property type="match status" value="1"/>
</dbReference>
<reference evidence="2 3" key="1">
    <citation type="submission" date="2020-04" db="EMBL/GenBank/DDBJ databases">
        <title>Arthrobacter sp. nov.</title>
        <authorList>
            <person name="Liu S."/>
        </authorList>
    </citation>
    <scope>NUCLEOTIDE SEQUENCE [LARGE SCALE GENOMIC DNA]</scope>
    <source>
        <strain evidence="2 3">E918</strain>
    </source>
</reference>
<dbReference type="SUPFAM" id="SSF53448">
    <property type="entry name" value="Nucleotide-diphospho-sugar transferases"/>
    <property type="match status" value="1"/>
</dbReference>
<proteinExistence type="predicted"/>
<gene>
    <name evidence="2" type="ORF">HGG74_13845</name>
</gene>
<keyword evidence="3" id="KW-1185">Reference proteome</keyword>
<sequence length="323" mass="35719">MHRPLISVIVPARDQAPFIADSMTSLTRQFDDPSVMEILLVDDGSTDGTGELAAAYAGRLPGLKILRNEQPAGLAAARNRGLDAATGRYIAFLDPDDWYAPGHLARLTAEIHRLGVDFVRTDHIRHTDGVRTVHRAPQARHGVALDPRADIGPVHATTMVDYPYAPFGIFDGALRDAGLLHFPDGLQTAEDRPWIWRLHLKASSYAVVDAPGAFYRRGMPGSLSQVFDRRQLDFLRSYREVFTLVGADPEAERFRPKAVRQFLAIACHHVDRSSRMDRGVRRQLRSGIRDTVAGLPAGAARAGLADLDPKRRKVLTKVLRSTL</sequence>
<dbReference type="GO" id="GO:0016740">
    <property type="term" value="F:transferase activity"/>
    <property type="evidence" value="ECO:0007669"/>
    <property type="project" value="UniProtKB-KW"/>
</dbReference>
<dbReference type="PANTHER" id="PTHR43685:SF2">
    <property type="entry name" value="GLYCOSYLTRANSFERASE 2-LIKE DOMAIN-CONTAINING PROTEIN"/>
    <property type="match status" value="1"/>
</dbReference>
<evidence type="ECO:0000259" key="1">
    <source>
        <dbReference type="Pfam" id="PF00535"/>
    </source>
</evidence>